<evidence type="ECO:0000313" key="3">
    <source>
        <dbReference type="EMBL" id="REC93320.1"/>
    </source>
</evidence>
<name>A0A3D9DRI7_9GAMM</name>
<dbReference type="RefSeq" id="WP_115855685.1">
    <property type="nucleotide sequence ID" value="NZ_QRDJ01000013.1"/>
</dbReference>
<feature type="compositionally biased region" description="Basic residues" evidence="1">
    <location>
        <begin position="77"/>
        <end position="88"/>
    </location>
</feature>
<dbReference type="NCBIfam" id="NF041859">
    <property type="entry name" value="silencer_MvaTU"/>
    <property type="match status" value="1"/>
</dbReference>
<proteinExistence type="predicted"/>
<evidence type="ECO:0000313" key="4">
    <source>
        <dbReference type="Proteomes" id="UP000256334"/>
    </source>
</evidence>
<dbReference type="Proteomes" id="UP000256334">
    <property type="component" value="Unassembled WGS sequence"/>
</dbReference>
<dbReference type="OrthoDB" id="6367018at2"/>
<dbReference type="CDD" id="cd16170">
    <property type="entry name" value="MvaT_DBD"/>
    <property type="match status" value="1"/>
</dbReference>
<gene>
    <name evidence="3" type="ORF">C8D72_3478</name>
</gene>
<feature type="region of interest" description="Disordered" evidence="1">
    <location>
        <begin position="61"/>
        <end position="91"/>
    </location>
</feature>
<dbReference type="EMBL" id="QRDJ01000013">
    <property type="protein sequence ID" value="REC93320.1"/>
    <property type="molecule type" value="Genomic_DNA"/>
</dbReference>
<keyword evidence="4" id="KW-1185">Reference proteome</keyword>
<dbReference type="AlphaFoldDB" id="A0A3D9DRI7"/>
<evidence type="ECO:0000259" key="2">
    <source>
        <dbReference type="Pfam" id="PF22055"/>
    </source>
</evidence>
<reference evidence="3 4" key="1">
    <citation type="submission" date="2018-07" db="EMBL/GenBank/DDBJ databases">
        <title>Genomic Encyclopedia of Type Strains, Phase IV (KMG-IV): sequencing the most valuable type-strain genomes for metagenomic binning, comparative biology and taxonomic classification.</title>
        <authorList>
            <person name="Goeker M."/>
        </authorList>
    </citation>
    <scope>NUCLEOTIDE SEQUENCE [LARGE SCALE GENOMIC DNA]</scope>
    <source>
        <strain evidence="3 4">DSM 14324</strain>
    </source>
</reference>
<comment type="caution">
    <text evidence="3">The sequence shown here is derived from an EMBL/GenBank/DDBJ whole genome shotgun (WGS) entry which is preliminary data.</text>
</comment>
<protein>
    <recommendedName>
        <fullName evidence="2">MvaT DNA-binding domain-containing protein</fullName>
    </recommendedName>
</protein>
<sequence>MTKIAQYLEIEKRLKELQSEMEAFHSDEKFQDDLKFKSALEELCNSYNRSHDDAIVALGGHLKSNDTTASDGSTDGRRKKRKLKKYKNPHTDEIVETRGGNQKTLKAWRDEYGADVVESWLQE</sequence>
<feature type="domain" description="MvaT DNA-binding" evidence="2">
    <location>
        <begin position="84"/>
        <end position="120"/>
    </location>
</feature>
<dbReference type="Pfam" id="PF22055">
    <property type="entry name" value="MvaT_DBD"/>
    <property type="match status" value="1"/>
</dbReference>
<accession>A0A3D9DRI7</accession>
<dbReference type="InterPro" id="IPR035616">
    <property type="entry name" value="MvaT_DBD"/>
</dbReference>
<organism evidence="3 4">
    <name type="scientific">Kushneria indalinina DSM 14324</name>
    <dbReference type="NCBI Taxonomy" id="1122140"/>
    <lineage>
        <taxon>Bacteria</taxon>
        <taxon>Pseudomonadati</taxon>
        <taxon>Pseudomonadota</taxon>
        <taxon>Gammaproteobacteria</taxon>
        <taxon>Oceanospirillales</taxon>
        <taxon>Halomonadaceae</taxon>
        <taxon>Kushneria</taxon>
    </lineage>
</organism>
<evidence type="ECO:0000256" key="1">
    <source>
        <dbReference type="SAM" id="MobiDB-lite"/>
    </source>
</evidence>